<dbReference type="OrthoDB" id="8432779at2"/>
<dbReference type="AlphaFoldDB" id="B3QXX6"/>
<organism evidence="1 2">
    <name type="scientific">Chloroherpeton thalassium (strain ATCC 35110 / GB-78)</name>
    <dbReference type="NCBI Taxonomy" id="517418"/>
    <lineage>
        <taxon>Bacteria</taxon>
        <taxon>Pseudomonadati</taxon>
        <taxon>Chlorobiota</taxon>
        <taxon>Chlorobiia</taxon>
        <taxon>Chlorobiales</taxon>
        <taxon>Chloroherpetonaceae</taxon>
        <taxon>Chloroherpeton</taxon>
    </lineage>
</organism>
<evidence type="ECO:0000313" key="1">
    <source>
        <dbReference type="EMBL" id="ACF13504.1"/>
    </source>
</evidence>
<proteinExistence type="predicted"/>
<name>B3QXX6_CHLT3</name>
<dbReference type="STRING" id="517418.Ctha_1040"/>
<dbReference type="eggNOG" id="COG0110">
    <property type="taxonomic scope" value="Bacteria"/>
</dbReference>
<dbReference type="RefSeq" id="WP_012499588.1">
    <property type="nucleotide sequence ID" value="NC_011026.1"/>
</dbReference>
<evidence type="ECO:0000313" key="2">
    <source>
        <dbReference type="Proteomes" id="UP000001208"/>
    </source>
</evidence>
<dbReference type="HOGENOM" id="CLU_041403_0_0_10"/>
<dbReference type="KEGG" id="cts:Ctha_1040"/>
<gene>
    <name evidence="1" type="ordered locus">Ctha_1040</name>
</gene>
<accession>B3QXX6</accession>
<dbReference type="Proteomes" id="UP000001208">
    <property type="component" value="Chromosome"/>
</dbReference>
<reference evidence="1 2" key="1">
    <citation type="submission" date="2008-06" db="EMBL/GenBank/DDBJ databases">
        <title>Complete sequence of Chloroherpeton thalassium ATCC 35110.</title>
        <authorList>
            <consortium name="US DOE Joint Genome Institute"/>
            <person name="Lucas S."/>
            <person name="Copeland A."/>
            <person name="Lapidus A."/>
            <person name="Glavina del Rio T."/>
            <person name="Dalin E."/>
            <person name="Tice H."/>
            <person name="Bruce D."/>
            <person name="Goodwin L."/>
            <person name="Pitluck S."/>
            <person name="Schmutz J."/>
            <person name="Larimer F."/>
            <person name="Land M."/>
            <person name="Hauser L."/>
            <person name="Kyrpides N."/>
            <person name="Mikhailova N."/>
            <person name="Liu Z."/>
            <person name="Li T."/>
            <person name="Zhao F."/>
            <person name="Overmann J."/>
            <person name="Bryant D.A."/>
            <person name="Richardson P."/>
        </authorList>
    </citation>
    <scope>NUCLEOTIDE SEQUENCE [LARGE SCALE GENOMIC DNA]</scope>
    <source>
        <strain evidence="2">ATCC 35110 / GB-78</strain>
    </source>
</reference>
<protein>
    <submittedName>
        <fullName evidence="1">Uncharacterized protein</fullName>
    </submittedName>
</protein>
<dbReference type="EMBL" id="CP001100">
    <property type="protein sequence ID" value="ACF13504.1"/>
    <property type="molecule type" value="Genomic_DNA"/>
</dbReference>
<sequence length="398" mass="47339">MIAEIKKIVILGDLTRPLNSKLNQGLNGLQQWVYELFNWQLRKTTGLPVSFLVWEKDGFFDAHIFYQLMNKKLATVNDWFEIYDEENITEEAISYVEKFIKDAIVISFEISPVLSRILNKLNIPYIDIIHHPYRFLDDLILGFRTNRKQVFENLIPYRLDDSLCHMQANIHKAAMTWKQNMSIVKNSALFAGQTNIDRSLYYNGQVLTLQNDFREKFQALGDTYNKVYYKPHPYNKDLAKIIQYLKKLSFVEILEDNIYQTLSNPNIMGVYSITSSVVYEAPFFDKKAEFFHKPWLNLAKPNDMYAEDKYVSVFNSYFNPKFWADILEKLIETDTTIDLSIPHKANRLRITMNQFWGYSFLDTDICLDNSESYKKTRNITRWVEKKIKYIYFWKKKRF</sequence>
<keyword evidence="2" id="KW-1185">Reference proteome</keyword>